<evidence type="ECO:0000256" key="1">
    <source>
        <dbReference type="ARBA" id="ARBA00004123"/>
    </source>
</evidence>
<reference evidence="7 8" key="1">
    <citation type="submission" date="2019-01" db="EMBL/GenBank/DDBJ databases">
        <title>Sequencing of cultivated peanut Arachis hypogaea provides insights into genome evolution and oil improvement.</title>
        <authorList>
            <person name="Chen X."/>
        </authorList>
    </citation>
    <scope>NUCLEOTIDE SEQUENCE [LARGE SCALE GENOMIC DNA]</scope>
    <source>
        <strain evidence="8">cv. Fuhuasheng</strain>
        <tissue evidence="7">Leaves</tissue>
    </source>
</reference>
<dbReference type="EMBL" id="SDMP01000005">
    <property type="protein sequence ID" value="RYR56431.1"/>
    <property type="molecule type" value="Genomic_DNA"/>
</dbReference>
<proteinExistence type="predicted"/>
<keyword evidence="8" id="KW-1185">Reference proteome</keyword>
<accession>A0A445CZU2</accession>
<dbReference type="GO" id="GO:0005634">
    <property type="term" value="C:nucleus"/>
    <property type="evidence" value="ECO:0007669"/>
    <property type="project" value="UniProtKB-SubCell"/>
</dbReference>
<evidence type="ECO:0000256" key="6">
    <source>
        <dbReference type="SAM" id="SignalP"/>
    </source>
</evidence>
<comment type="subcellular location">
    <subcellularLocation>
        <location evidence="1">Nucleus</location>
    </subcellularLocation>
</comment>
<sequence>MPPPLEGNLAALITASFVASAVGSPLSPSWSREEAVHVFLQEQGQATCNSCSRKPATQSLPITPNELPNWTPYINLVVLDGRDACFRCFWKEQQNRSITLTRGWPQFYWKYQINLDSMLFFKHNGNSEFQVRIFDFGGRENTYQP</sequence>
<evidence type="ECO:0000313" key="7">
    <source>
        <dbReference type="EMBL" id="RYR56431.1"/>
    </source>
</evidence>
<evidence type="ECO:0000256" key="3">
    <source>
        <dbReference type="ARBA" id="ARBA00023125"/>
    </source>
</evidence>
<evidence type="ECO:0000256" key="5">
    <source>
        <dbReference type="ARBA" id="ARBA00023242"/>
    </source>
</evidence>
<dbReference type="Proteomes" id="UP000289738">
    <property type="component" value="Chromosome A05"/>
</dbReference>
<dbReference type="Gene3D" id="2.40.330.10">
    <property type="entry name" value="DNA-binding pseudobarrel domain"/>
    <property type="match status" value="1"/>
</dbReference>
<keyword evidence="3" id="KW-0238">DNA-binding</keyword>
<dbReference type="GO" id="GO:0003677">
    <property type="term" value="F:DNA binding"/>
    <property type="evidence" value="ECO:0007669"/>
    <property type="project" value="UniProtKB-KW"/>
</dbReference>
<name>A0A445CZU2_ARAHY</name>
<evidence type="ECO:0008006" key="9">
    <source>
        <dbReference type="Google" id="ProtNLM"/>
    </source>
</evidence>
<organism evidence="7 8">
    <name type="scientific">Arachis hypogaea</name>
    <name type="common">Peanut</name>
    <dbReference type="NCBI Taxonomy" id="3818"/>
    <lineage>
        <taxon>Eukaryota</taxon>
        <taxon>Viridiplantae</taxon>
        <taxon>Streptophyta</taxon>
        <taxon>Embryophyta</taxon>
        <taxon>Tracheophyta</taxon>
        <taxon>Spermatophyta</taxon>
        <taxon>Magnoliopsida</taxon>
        <taxon>eudicotyledons</taxon>
        <taxon>Gunneridae</taxon>
        <taxon>Pentapetalae</taxon>
        <taxon>rosids</taxon>
        <taxon>fabids</taxon>
        <taxon>Fabales</taxon>
        <taxon>Fabaceae</taxon>
        <taxon>Papilionoideae</taxon>
        <taxon>50 kb inversion clade</taxon>
        <taxon>dalbergioids sensu lato</taxon>
        <taxon>Dalbergieae</taxon>
        <taxon>Pterocarpus clade</taxon>
        <taxon>Arachis</taxon>
    </lineage>
</organism>
<gene>
    <name evidence="7" type="ORF">Ahy_A05g022135</name>
</gene>
<evidence type="ECO:0000256" key="2">
    <source>
        <dbReference type="ARBA" id="ARBA00023015"/>
    </source>
</evidence>
<dbReference type="AlphaFoldDB" id="A0A445CZU2"/>
<keyword evidence="4" id="KW-0804">Transcription</keyword>
<dbReference type="InterPro" id="IPR015300">
    <property type="entry name" value="DNA-bd_pseudobarrel_sf"/>
</dbReference>
<dbReference type="SUPFAM" id="SSF101936">
    <property type="entry name" value="DNA-binding pseudobarrel domain"/>
    <property type="match status" value="1"/>
</dbReference>
<comment type="caution">
    <text evidence="7">The sequence shown here is derived from an EMBL/GenBank/DDBJ whole genome shotgun (WGS) entry which is preliminary data.</text>
</comment>
<keyword evidence="2" id="KW-0805">Transcription regulation</keyword>
<evidence type="ECO:0000313" key="8">
    <source>
        <dbReference type="Proteomes" id="UP000289738"/>
    </source>
</evidence>
<protein>
    <recommendedName>
        <fullName evidence="9">TF-B3 domain-containing protein</fullName>
    </recommendedName>
</protein>
<feature type="signal peptide" evidence="6">
    <location>
        <begin position="1"/>
        <end position="23"/>
    </location>
</feature>
<evidence type="ECO:0000256" key="4">
    <source>
        <dbReference type="ARBA" id="ARBA00023163"/>
    </source>
</evidence>
<keyword evidence="5" id="KW-0539">Nucleus</keyword>
<feature type="chain" id="PRO_5019438759" description="TF-B3 domain-containing protein" evidence="6">
    <location>
        <begin position="24"/>
        <end position="145"/>
    </location>
</feature>
<keyword evidence="6" id="KW-0732">Signal</keyword>